<comment type="caution">
    <text evidence="1">The sequence shown here is derived from an EMBL/GenBank/DDBJ whole genome shotgun (WGS) entry which is preliminary data.</text>
</comment>
<dbReference type="EMBL" id="BPLR01010548">
    <property type="protein sequence ID" value="GIY40023.1"/>
    <property type="molecule type" value="Genomic_DNA"/>
</dbReference>
<dbReference type="AlphaFoldDB" id="A0AAV4T7V5"/>
<accession>A0AAV4T7V5</accession>
<keyword evidence="2" id="KW-1185">Reference proteome</keyword>
<name>A0AAV4T7V5_CAEEX</name>
<reference evidence="1 2" key="1">
    <citation type="submission" date="2021-06" db="EMBL/GenBank/DDBJ databases">
        <title>Caerostris extrusa draft genome.</title>
        <authorList>
            <person name="Kono N."/>
            <person name="Arakawa K."/>
        </authorList>
    </citation>
    <scope>NUCLEOTIDE SEQUENCE [LARGE SCALE GENOMIC DNA]</scope>
</reference>
<dbReference type="Proteomes" id="UP001054945">
    <property type="component" value="Unassembled WGS sequence"/>
</dbReference>
<dbReference type="PANTHER" id="PTHR22705">
    <property type="entry name" value="ZINC FINGER, ZZ DOMAIN CONTAINING 3"/>
    <property type="match status" value="1"/>
</dbReference>
<dbReference type="InterPro" id="IPR037830">
    <property type="entry name" value="ZZZ3"/>
</dbReference>
<proteinExistence type="predicted"/>
<organism evidence="1 2">
    <name type="scientific">Caerostris extrusa</name>
    <name type="common">Bark spider</name>
    <name type="synonym">Caerostris bankana</name>
    <dbReference type="NCBI Taxonomy" id="172846"/>
    <lineage>
        <taxon>Eukaryota</taxon>
        <taxon>Metazoa</taxon>
        <taxon>Ecdysozoa</taxon>
        <taxon>Arthropoda</taxon>
        <taxon>Chelicerata</taxon>
        <taxon>Arachnida</taxon>
        <taxon>Araneae</taxon>
        <taxon>Araneomorphae</taxon>
        <taxon>Entelegynae</taxon>
        <taxon>Araneoidea</taxon>
        <taxon>Araneidae</taxon>
        <taxon>Caerostris</taxon>
    </lineage>
</organism>
<protein>
    <submittedName>
        <fullName evidence="1">ZZ-type zinc finger-containing protein 3</fullName>
    </submittedName>
</protein>
<sequence length="176" mass="20054">MSGDRGGQAVGLRNDEASELQCGGTPSCWNITFDCKGSSCGKTNCQDKWEQNSYKEKWCLDDEELNSELLDTPEYKELMLLRKLEKEKLQELEDGFFKCYRCKSESINYCCTECKPPMSVNFCENCANQEDEIGQHASTHRLERIHHTRPPFSEPDYAQLLTSGYSQSSSNYKGAT</sequence>
<dbReference type="PANTHER" id="PTHR22705:SF0">
    <property type="entry name" value="ZZ-TYPE ZINC FINGER-CONTAINING PROTEIN 3"/>
    <property type="match status" value="1"/>
</dbReference>
<dbReference type="SUPFAM" id="SSF57850">
    <property type="entry name" value="RING/U-box"/>
    <property type="match status" value="1"/>
</dbReference>
<gene>
    <name evidence="1" type="primary">ZZZ3_0</name>
    <name evidence="1" type="ORF">CEXT_682381</name>
</gene>
<evidence type="ECO:0000313" key="2">
    <source>
        <dbReference type="Proteomes" id="UP001054945"/>
    </source>
</evidence>
<evidence type="ECO:0000313" key="1">
    <source>
        <dbReference type="EMBL" id="GIY40023.1"/>
    </source>
</evidence>